<accession>A0A1A0HEP7</accession>
<keyword evidence="2" id="KW-1185">Reference proteome</keyword>
<proteinExistence type="predicted"/>
<organism evidence="1 2">
    <name type="scientific">Metschnikowia bicuspidata var. bicuspidata NRRL YB-4993</name>
    <dbReference type="NCBI Taxonomy" id="869754"/>
    <lineage>
        <taxon>Eukaryota</taxon>
        <taxon>Fungi</taxon>
        <taxon>Dikarya</taxon>
        <taxon>Ascomycota</taxon>
        <taxon>Saccharomycotina</taxon>
        <taxon>Pichiomycetes</taxon>
        <taxon>Metschnikowiaceae</taxon>
        <taxon>Metschnikowia</taxon>
    </lineage>
</organism>
<sequence>MPFCNFFGKPAWLYRHVQQHGSKAVNCFFAARVGLRCTNTRKALRRFRCRCKPLLEARDCRSEPRDETLRDPPSRPAGKAHLAKPAFDNATKLRPFSCQDMTQFWQFWLLIMLSLFPTIPRTMVQFFFCSGPFFLAVFPKGVALKPAAATVCQVATVLGIRQPVFGSSFWHHGSHCFHLDSKRTRSVSARTETPIPLYFVRGS</sequence>
<dbReference type="EMBL" id="LXTC01000002">
    <property type="protein sequence ID" value="OBA22362.1"/>
    <property type="molecule type" value="Genomic_DNA"/>
</dbReference>
<gene>
    <name evidence="1" type="ORF">METBIDRAFT_152437</name>
</gene>
<reference evidence="1 2" key="1">
    <citation type="submission" date="2016-05" db="EMBL/GenBank/DDBJ databases">
        <title>Comparative genomics of biotechnologically important yeasts.</title>
        <authorList>
            <consortium name="DOE Joint Genome Institute"/>
            <person name="Riley R."/>
            <person name="Haridas S."/>
            <person name="Wolfe K.H."/>
            <person name="Lopes M.R."/>
            <person name="Hittinger C.T."/>
            <person name="Goker M."/>
            <person name="Salamov A."/>
            <person name="Wisecaver J."/>
            <person name="Long T.M."/>
            <person name="Aerts A.L."/>
            <person name="Barry K."/>
            <person name="Choi C."/>
            <person name="Clum A."/>
            <person name="Coughlan A.Y."/>
            <person name="Deshpande S."/>
            <person name="Douglass A.P."/>
            <person name="Hanson S.J."/>
            <person name="Klenk H.-P."/>
            <person name="LaButti K."/>
            <person name="Lapidus A."/>
            <person name="Lindquist E."/>
            <person name="Lipzen A."/>
            <person name="Meier-kolthoff J.P."/>
            <person name="Ohm R.A."/>
            <person name="Otillar R.P."/>
            <person name="Pangilinan J."/>
            <person name="Peng Y."/>
            <person name="Rokas A."/>
            <person name="Rosa C.A."/>
            <person name="Scheuner C."/>
            <person name="Sibirny A.A."/>
            <person name="Slot J.C."/>
            <person name="Stielow J.B."/>
            <person name="Sun H."/>
            <person name="Kurtzman C.P."/>
            <person name="Blackwell M."/>
            <person name="Grigoriev I.V."/>
            <person name="Jeffries T.W."/>
        </authorList>
    </citation>
    <scope>NUCLEOTIDE SEQUENCE [LARGE SCALE GENOMIC DNA]</scope>
    <source>
        <strain evidence="1 2">NRRL YB-4993</strain>
    </source>
</reference>
<dbReference type="Proteomes" id="UP000092555">
    <property type="component" value="Unassembled WGS sequence"/>
</dbReference>
<dbReference type="GeneID" id="30027551"/>
<evidence type="ECO:0000313" key="2">
    <source>
        <dbReference type="Proteomes" id="UP000092555"/>
    </source>
</evidence>
<protein>
    <submittedName>
        <fullName evidence="1">Uncharacterized protein</fullName>
    </submittedName>
</protein>
<evidence type="ECO:0000313" key="1">
    <source>
        <dbReference type="EMBL" id="OBA22362.1"/>
    </source>
</evidence>
<name>A0A1A0HEP7_9ASCO</name>
<dbReference type="AlphaFoldDB" id="A0A1A0HEP7"/>
<comment type="caution">
    <text evidence="1">The sequence shown here is derived from an EMBL/GenBank/DDBJ whole genome shotgun (WGS) entry which is preliminary data.</text>
</comment>
<dbReference type="RefSeq" id="XP_018712858.1">
    <property type="nucleotide sequence ID" value="XM_018854575.1"/>
</dbReference>